<proteinExistence type="predicted"/>
<evidence type="ECO:0000256" key="1">
    <source>
        <dbReference type="SAM" id="MobiDB-lite"/>
    </source>
</evidence>
<organism evidence="2 3">
    <name type="scientific">Hibiscus sabdariffa</name>
    <name type="common">roselle</name>
    <dbReference type="NCBI Taxonomy" id="183260"/>
    <lineage>
        <taxon>Eukaryota</taxon>
        <taxon>Viridiplantae</taxon>
        <taxon>Streptophyta</taxon>
        <taxon>Embryophyta</taxon>
        <taxon>Tracheophyta</taxon>
        <taxon>Spermatophyta</taxon>
        <taxon>Magnoliopsida</taxon>
        <taxon>eudicotyledons</taxon>
        <taxon>Gunneridae</taxon>
        <taxon>Pentapetalae</taxon>
        <taxon>rosids</taxon>
        <taxon>malvids</taxon>
        <taxon>Malvales</taxon>
        <taxon>Malvaceae</taxon>
        <taxon>Malvoideae</taxon>
        <taxon>Hibiscus</taxon>
    </lineage>
</organism>
<accession>A0ABR2PA85</accession>
<protein>
    <submittedName>
        <fullName evidence="2">Uncharacterized protein</fullName>
    </submittedName>
</protein>
<evidence type="ECO:0000313" key="3">
    <source>
        <dbReference type="Proteomes" id="UP001396334"/>
    </source>
</evidence>
<evidence type="ECO:0000313" key="2">
    <source>
        <dbReference type="EMBL" id="KAK8985359.1"/>
    </source>
</evidence>
<keyword evidence="3" id="KW-1185">Reference proteome</keyword>
<feature type="region of interest" description="Disordered" evidence="1">
    <location>
        <begin position="40"/>
        <end position="79"/>
    </location>
</feature>
<sequence length="111" mass="12002">MYVQARPLFKSRRKFSKLADLLLQGRCPIQALAAASMCTREQAATPGHVSRGSVDTDGGGSSGRSSRGQDADKATVRTANAFEPFPSPSFLLHAPSEQLDNWLILSLNRRG</sequence>
<name>A0ABR2PA85_9ROSI</name>
<reference evidence="2 3" key="1">
    <citation type="journal article" date="2024" name="G3 (Bethesda)">
        <title>Genome assembly of Hibiscus sabdariffa L. provides insights into metabolisms of medicinal natural products.</title>
        <authorList>
            <person name="Kim T."/>
        </authorList>
    </citation>
    <scope>NUCLEOTIDE SEQUENCE [LARGE SCALE GENOMIC DNA]</scope>
    <source>
        <strain evidence="2">TK-2024</strain>
        <tissue evidence="2">Old leaves</tissue>
    </source>
</reference>
<dbReference type="Proteomes" id="UP001396334">
    <property type="component" value="Unassembled WGS sequence"/>
</dbReference>
<dbReference type="EMBL" id="JBBPBN010000069">
    <property type="protein sequence ID" value="KAK8985359.1"/>
    <property type="molecule type" value="Genomic_DNA"/>
</dbReference>
<comment type="caution">
    <text evidence="2">The sequence shown here is derived from an EMBL/GenBank/DDBJ whole genome shotgun (WGS) entry which is preliminary data.</text>
</comment>
<gene>
    <name evidence="2" type="ORF">V6N11_068621</name>
</gene>